<reference evidence="1" key="1">
    <citation type="submission" date="2020-05" db="EMBL/GenBank/DDBJ databases">
        <title>Large-scale comparative analyses of tick genomes elucidate their genetic diversity and vector capacities.</title>
        <authorList>
            <person name="Jia N."/>
            <person name="Wang J."/>
            <person name="Shi W."/>
            <person name="Du L."/>
            <person name="Sun Y."/>
            <person name="Zhan W."/>
            <person name="Jiang J."/>
            <person name="Wang Q."/>
            <person name="Zhang B."/>
            <person name="Ji P."/>
            <person name="Sakyi L.B."/>
            <person name="Cui X."/>
            <person name="Yuan T."/>
            <person name="Jiang B."/>
            <person name="Yang W."/>
            <person name="Lam T.T.-Y."/>
            <person name="Chang Q."/>
            <person name="Ding S."/>
            <person name="Wang X."/>
            <person name="Zhu J."/>
            <person name="Ruan X."/>
            <person name="Zhao L."/>
            <person name="Wei J."/>
            <person name="Que T."/>
            <person name="Du C."/>
            <person name="Cheng J."/>
            <person name="Dai P."/>
            <person name="Han X."/>
            <person name="Huang E."/>
            <person name="Gao Y."/>
            <person name="Liu J."/>
            <person name="Shao H."/>
            <person name="Ye R."/>
            <person name="Li L."/>
            <person name="Wei W."/>
            <person name="Wang X."/>
            <person name="Wang C."/>
            <person name="Yang T."/>
            <person name="Huo Q."/>
            <person name="Li W."/>
            <person name="Guo W."/>
            <person name="Chen H."/>
            <person name="Zhou L."/>
            <person name="Ni X."/>
            <person name="Tian J."/>
            <person name="Zhou Y."/>
            <person name="Sheng Y."/>
            <person name="Liu T."/>
            <person name="Pan Y."/>
            <person name="Xia L."/>
            <person name="Li J."/>
            <person name="Zhao F."/>
            <person name="Cao W."/>
        </authorList>
    </citation>
    <scope>NUCLEOTIDE SEQUENCE</scope>
    <source>
        <strain evidence="1">Dsil-2018</strain>
    </source>
</reference>
<keyword evidence="2" id="KW-1185">Reference proteome</keyword>
<sequence>MSLHQPPQFLPTPGKPAIPWTQWHRLFKNYLLTSGSDAHPPASRKAWLWHCLGTEGQRLYYALPEKKPWTPHTEQKDKWGTSDEYDAAVATLDAYFTSKTNVVVERHRFVQPIQLPGETAAAFLMALRKLALSCDFGKQVDDFIRDQLVAKTRNHVLRERPLLEGTSLTFERALATANHIEEALEALRLHINGMSLQSTHITEVSEGLDPELFCQFQKGEWNDALSRMPLPVHVQEREESVCAASTCVTHAEFVVQTMQDPLLPQVIKEATSG</sequence>
<accession>A0ACB8DIW1</accession>
<evidence type="ECO:0000313" key="2">
    <source>
        <dbReference type="Proteomes" id="UP000821865"/>
    </source>
</evidence>
<proteinExistence type="predicted"/>
<dbReference type="Proteomes" id="UP000821865">
    <property type="component" value="Chromosome 11"/>
</dbReference>
<organism evidence="1 2">
    <name type="scientific">Dermacentor silvarum</name>
    <name type="common">Tick</name>
    <dbReference type="NCBI Taxonomy" id="543639"/>
    <lineage>
        <taxon>Eukaryota</taxon>
        <taxon>Metazoa</taxon>
        <taxon>Ecdysozoa</taxon>
        <taxon>Arthropoda</taxon>
        <taxon>Chelicerata</taxon>
        <taxon>Arachnida</taxon>
        <taxon>Acari</taxon>
        <taxon>Parasitiformes</taxon>
        <taxon>Ixodida</taxon>
        <taxon>Ixodoidea</taxon>
        <taxon>Ixodidae</taxon>
        <taxon>Rhipicephalinae</taxon>
        <taxon>Dermacentor</taxon>
    </lineage>
</organism>
<dbReference type="EMBL" id="CM023480">
    <property type="protein sequence ID" value="KAH7970516.1"/>
    <property type="molecule type" value="Genomic_DNA"/>
</dbReference>
<name>A0ACB8DIW1_DERSI</name>
<evidence type="ECO:0000313" key="1">
    <source>
        <dbReference type="EMBL" id="KAH7970516.1"/>
    </source>
</evidence>
<gene>
    <name evidence="1" type="ORF">HPB49_008900</name>
</gene>
<protein>
    <submittedName>
        <fullName evidence="1">Uncharacterized protein</fullName>
    </submittedName>
</protein>
<comment type="caution">
    <text evidence="1">The sequence shown here is derived from an EMBL/GenBank/DDBJ whole genome shotgun (WGS) entry which is preliminary data.</text>
</comment>